<evidence type="ECO:0000259" key="5">
    <source>
        <dbReference type="Pfam" id="PF00462"/>
    </source>
</evidence>
<comment type="caution">
    <text evidence="6">The sequence shown here is derived from an EMBL/GenBank/DDBJ whole genome shotgun (WGS) entry which is preliminary data.</text>
</comment>
<organism evidence="6 7">
    <name type="scientific">Tetracentron sinense</name>
    <name type="common">Spur-leaf</name>
    <dbReference type="NCBI Taxonomy" id="13715"/>
    <lineage>
        <taxon>Eukaryota</taxon>
        <taxon>Viridiplantae</taxon>
        <taxon>Streptophyta</taxon>
        <taxon>Embryophyta</taxon>
        <taxon>Tracheophyta</taxon>
        <taxon>Spermatophyta</taxon>
        <taxon>Magnoliopsida</taxon>
        <taxon>Trochodendrales</taxon>
        <taxon>Trochodendraceae</taxon>
        <taxon>Tetracentron</taxon>
    </lineage>
</organism>
<comment type="similarity">
    <text evidence="2">Belongs to the glutaredoxin family. CC-type subfamily.</text>
</comment>
<evidence type="ECO:0000313" key="7">
    <source>
        <dbReference type="Proteomes" id="UP000655225"/>
    </source>
</evidence>
<accession>A0A834YVM9</accession>
<keyword evidence="3" id="KW-0963">Cytoplasm</keyword>
<keyword evidence="4" id="KW-0676">Redox-active center</keyword>
<dbReference type="InterPro" id="IPR002109">
    <property type="entry name" value="Glutaredoxin"/>
</dbReference>
<sequence length="102" mass="11179">MERVRILASKKPVVIFSKSTCCMCHTVKALFSELGVYPAVHELDAIPNGREIEEALLTLGRNPAVPAVFIGGVLAGGNKEVMDRHLEGSLVPWLIQVRAKWV</sequence>
<dbReference type="Proteomes" id="UP000655225">
    <property type="component" value="Unassembled WGS sequence"/>
</dbReference>
<dbReference type="PANTHER" id="PTHR10168">
    <property type="entry name" value="GLUTAREDOXIN"/>
    <property type="match status" value="1"/>
</dbReference>
<dbReference type="Pfam" id="PF00462">
    <property type="entry name" value="Glutaredoxin"/>
    <property type="match status" value="1"/>
</dbReference>
<dbReference type="OMA" id="PCTNDNP"/>
<dbReference type="InterPro" id="IPR036249">
    <property type="entry name" value="Thioredoxin-like_sf"/>
</dbReference>
<evidence type="ECO:0000256" key="3">
    <source>
        <dbReference type="ARBA" id="ARBA00022490"/>
    </source>
</evidence>
<dbReference type="SUPFAM" id="SSF52833">
    <property type="entry name" value="Thioredoxin-like"/>
    <property type="match status" value="1"/>
</dbReference>
<protein>
    <recommendedName>
        <fullName evidence="5">Glutaredoxin domain-containing protein</fullName>
    </recommendedName>
</protein>
<evidence type="ECO:0000256" key="1">
    <source>
        <dbReference type="ARBA" id="ARBA00004496"/>
    </source>
</evidence>
<dbReference type="Gene3D" id="3.40.30.10">
    <property type="entry name" value="Glutaredoxin"/>
    <property type="match status" value="1"/>
</dbReference>
<evidence type="ECO:0000256" key="4">
    <source>
        <dbReference type="ARBA" id="ARBA00023284"/>
    </source>
</evidence>
<evidence type="ECO:0000256" key="2">
    <source>
        <dbReference type="ARBA" id="ARBA00007568"/>
    </source>
</evidence>
<keyword evidence="7" id="KW-1185">Reference proteome</keyword>
<dbReference type="OrthoDB" id="418495at2759"/>
<reference evidence="6 7" key="1">
    <citation type="submission" date="2020-04" db="EMBL/GenBank/DDBJ databases">
        <title>Plant Genome Project.</title>
        <authorList>
            <person name="Zhang R.-G."/>
        </authorList>
    </citation>
    <scope>NUCLEOTIDE SEQUENCE [LARGE SCALE GENOMIC DNA]</scope>
    <source>
        <strain evidence="6">YNK0</strain>
        <tissue evidence="6">Leaf</tissue>
    </source>
</reference>
<dbReference type="GO" id="GO:0005737">
    <property type="term" value="C:cytoplasm"/>
    <property type="evidence" value="ECO:0007669"/>
    <property type="project" value="UniProtKB-SubCell"/>
</dbReference>
<dbReference type="CDD" id="cd03419">
    <property type="entry name" value="GRX_GRXh_1_2_like"/>
    <property type="match status" value="1"/>
</dbReference>
<gene>
    <name evidence="6" type="ORF">HHK36_022902</name>
</gene>
<dbReference type="NCBIfam" id="TIGR02189">
    <property type="entry name" value="GlrX-like_plant"/>
    <property type="match status" value="1"/>
</dbReference>
<comment type="subcellular location">
    <subcellularLocation>
        <location evidence="1">Cytoplasm</location>
    </subcellularLocation>
</comment>
<dbReference type="EMBL" id="JABCRI010000016">
    <property type="protein sequence ID" value="KAF8392557.1"/>
    <property type="molecule type" value="Genomic_DNA"/>
</dbReference>
<dbReference type="AlphaFoldDB" id="A0A834YVM9"/>
<dbReference type="PROSITE" id="PS51354">
    <property type="entry name" value="GLUTAREDOXIN_2"/>
    <property type="match status" value="1"/>
</dbReference>
<dbReference type="InterPro" id="IPR011905">
    <property type="entry name" value="GlrX-like_pln_2"/>
</dbReference>
<feature type="domain" description="Glutaredoxin" evidence="5">
    <location>
        <begin position="13"/>
        <end position="74"/>
    </location>
</feature>
<evidence type="ECO:0000313" key="6">
    <source>
        <dbReference type="EMBL" id="KAF8392557.1"/>
    </source>
</evidence>
<proteinExistence type="inferred from homology"/>
<name>A0A834YVM9_TETSI</name>